<reference evidence="1 2" key="1">
    <citation type="submission" date="2017-12" db="EMBL/GenBank/DDBJ databases">
        <title>Complete genome sequence of Herbivorax saccincola GGR1, a novel Cellulosome-producing hydrolytic bacterium in a thermophilic biogas plant, established by Illumina and Nanopore MinION sequencing.</title>
        <authorList>
            <person name="Pechtl A."/>
            <person name="Ruckert C."/>
            <person name="Koeck D.E."/>
            <person name="Maus I."/>
            <person name="Winkler A."/>
            <person name="Kalinowski J."/>
            <person name="Puhler A."/>
            <person name="Schwarz W.W."/>
            <person name="Zverlov V.V."/>
            <person name="Schluter A."/>
            <person name="Liebl W."/>
        </authorList>
    </citation>
    <scope>NUCLEOTIDE SEQUENCE [LARGE SCALE GENOMIC DNA]</scope>
    <source>
        <strain evidence="2">SR1</strain>
    </source>
</reference>
<evidence type="ECO:0000313" key="2">
    <source>
        <dbReference type="Proteomes" id="UP000233534"/>
    </source>
</evidence>
<name>A0A2K9EFU7_9FIRM</name>
<evidence type="ECO:0000313" key="1">
    <source>
        <dbReference type="EMBL" id="AUG58095.1"/>
    </source>
</evidence>
<dbReference type="RefSeq" id="WP_101302243.1">
    <property type="nucleotide sequence ID" value="NZ_CP025197.1"/>
</dbReference>
<sequence length="171" mass="20222">MKDYYILKSDKRISDAIQIKGTNKVINIDYVKTNRLQFIDPDPVVFYIEDKGIYPDFIEEPLPLISNRFWTVLNEMKVKSIFFKPVCLTDVNKMTSHFYWLIVPDKINCLSKNSEFYKNGTLKTLKIDREKAGYYKVFKVNGILEDYIIVDEDVVNALEIDYRCIFTKVFK</sequence>
<gene>
    <name evidence="1" type="ORF">HVS_11000</name>
</gene>
<organism evidence="1 2">
    <name type="scientific">Acetivibrio saccincola</name>
    <dbReference type="NCBI Taxonomy" id="1677857"/>
    <lineage>
        <taxon>Bacteria</taxon>
        <taxon>Bacillati</taxon>
        <taxon>Bacillota</taxon>
        <taxon>Clostridia</taxon>
        <taxon>Eubacteriales</taxon>
        <taxon>Oscillospiraceae</taxon>
        <taxon>Acetivibrio</taxon>
    </lineage>
</organism>
<dbReference type="KEGG" id="hsc:HVS_11000"/>
<keyword evidence="2" id="KW-1185">Reference proteome</keyword>
<dbReference type="Proteomes" id="UP000233534">
    <property type="component" value="Chromosome"/>
</dbReference>
<dbReference type="EMBL" id="CP025197">
    <property type="protein sequence ID" value="AUG58095.1"/>
    <property type="molecule type" value="Genomic_DNA"/>
</dbReference>
<dbReference type="AlphaFoldDB" id="A0A2K9EFU7"/>
<proteinExistence type="predicted"/>
<protein>
    <submittedName>
        <fullName evidence="1">Uncharacterized protein</fullName>
    </submittedName>
</protein>
<accession>A0A2K9EFU7</accession>